<gene>
    <name evidence="2" type="ORF">Natoc_3012</name>
</gene>
<evidence type="ECO:0000313" key="2">
    <source>
        <dbReference type="EMBL" id="AGB38763.1"/>
    </source>
</evidence>
<dbReference type="GeneID" id="14403399"/>
<keyword evidence="3" id="KW-1185">Reference proteome</keyword>
<evidence type="ECO:0000256" key="1">
    <source>
        <dbReference type="SAM" id="MobiDB-lite"/>
    </source>
</evidence>
<dbReference type="OrthoDB" id="189700at2157"/>
<dbReference type="HOGENOM" id="CLU_210071_0_0_2"/>
<dbReference type="eggNOG" id="arCOG06449">
    <property type="taxonomic scope" value="Archaea"/>
</dbReference>
<protein>
    <recommendedName>
        <fullName evidence="4">Small CPxCG-related zinc finger protein</fullName>
    </recommendedName>
</protein>
<dbReference type="InterPro" id="IPR055985">
    <property type="entry name" value="DUF7563"/>
</dbReference>
<accession>L0K3T6</accession>
<feature type="region of interest" description="Disordered" evidence="1">
    <location>
        <begin position="39"/>
        <end position="60"/>
    </location>
</feature>
<name>L0K3T6_9EURY</name>
<sequence length="60" mass="6434">MPNCQSCGGYVTRDFVRVFGGEGTVAGCPNCTTYRELHADGGVEDTTEASPWEPKPDRPA</sequence>
<proteinExistence type="predicted"/>
<dbReference type="RefSeq" id="WP_015322202.1">
    <property type="nucleotide sequence ID" value="NC_019974.1"/>
</dbReference>
<organism evidence="2 3">
    <name type="scientific">Natronococcus occultus SP4</name>
    <dbReference type="NCBI Taxonomy" id="694430"/>
    <lineage>
        <taxon>Archaea</taxon>
        <taxon>Methanobacteriati</taxon>
        <taxon>Methanobacteriota</taxon>
        <taxon>Stenosarchaea group</taxon>
        <taxon>Halobacteria</taxon>
        <taxon>Halobacteriales</taxon>
        <taxon>Natrialbaceae</taxon>
        <taxon>Natronococcus</taxon>
    </lineage>
</organism>
<dbReference type="KEGG" id="nou:Natoc_3012"/>
<dbReference type="AlphaFoldDB" id="L0K3T6"/>
<dbReference type="Pfam" id="PF24444">
    <property type="entry name" value="DUF7563"/>
    <property type="match status" value="1"/>
</dbReference>
<dbReference type="EMBL" id="CP003929">
    <property type="protein sequence ID" value="AGB38763.1"/>
    <property type="molecule type" value="Genomic_DNA"/>
</dbReference>
<evidence type="ECO:0000313" key="3">
    <source>
        <dbReference type="Proteomes" id="UP000010878"/>
    </source>
</evidence>
<evidence type="ECO:0008006" key="4">
    <source>
        <dbReference type="Google" id="ProtNLM"/>
    </source>
</evidence>
<dbReference type="Proteomes" id="UP000010878">
    <property type="component" value="Chromosome"/>
</dbReference>
<reference evidence="2 3" key="1">
    <citation type="submission" date="2012-11" db="EMBL/GenBank/DDBJ databases">
        <title>FINISHED of Natronococcus occultus SP4, DSM 3396.</title>
        <authorList>
            <consortium name="DOE Joint Genome Institute"/>
            <person name="Eisen J."/>
            <person name="Huntemann M."/>
            <person name="Wei C.-L."/>
            <person name="Han J."/>
            <person name="Detter J.C."/>
            <person name="Han C."/>
            <person name="Tapia R."/>
            <person name="Chen A."/>
            <person name="Kyrpides N."/>
            <person name="Mavromatis K."/>
            <person name="Markowitz V."/>
            <person name="Szeto E."/>
            <person name="Ivanova N."/>
            <person name="Mikhailova N."/>
            <person name="Ovchinnikova G."/>
            <person name="Pagani I."/>
            <person name="Pati A."/>
            <person name="Goodwin L."/>
            <person name="Nordberg H.P."/>
            <person name="Cantor M.N."/>
            <person name="Hua S.X."/>
            <person name="Woyke T."/>
            <person name="Eisen J."/>
            <person name="Klenk H.-P."/>
            <person name="Klenk H.-P."/>
        </authorList>
    </citation>
    <scope>NUCLEOTIDE SEQUENCE [LARGE SCALE GENOMIC DNA]</scope>
    <source>
        <strain evidence="2 3">SP4</strain>
    </source>
</reference>